<dbReference type="AlphaFoldDB" id="A0A0C9XVP7"/>
<protein>
    <submittedName>
        <fullName evidence="2">Uncharacterized protein</fullName>
    </submittedName>
</protein>
<evidence type="ECO:0000313" key="3">
    <source>
        <dbReference type="Proteomes" id="UP000054477"/>
    </source>
</evidence>
<dbReference type="EMBL" id="KN838558">
    <property type="protein sequence ID" value="KIK05674.1"/>
    <property type="molecule type" value="Genomic_DNA"/>
</dbReference>
<feature type="compositionally biased region" description="Polar residues" evidence="1">
    <location>
        <begin position="180"/>
        <end position="190"/>
    </location>
</feature>
<dbReference type="OrthoDB" id="3133596at2759"/>
<gene>
    <name evidence="2" type="ORF">K443DRAFT_90790</name>
</gene>
<proteinExistence type="predicted"/>
<sequence length="190" mass="21760">MSTVGTKLRDLFNEERWILLPEPHILALYLNGRCDPMSVPPAISESYYRYTILPLSDMASVPIRHHTLDDMGVATVQTHTYPYPNFGFIASHLHPHYVIFNSARTILKSTVYREHYPSSDYDVLFRDMIICYASWTIRIADLEMNGKFRPSRHLSDESDSGSDSFETKPLSTPRCRELTLPSSSGQQKNS</sequence>
<feature type="region of interest" description="Disordered" evidence="1">
    <location>
        <begin position="151"/>
        <end position="190"/>
    </location>
</feature>
<evidence type="ECO:0000313" key="2">
    <source>
        <dbReference type="EMBL" id="KIK05674.1"/>
    </source>
</evidence>
<organism evidence="2 3">
    <name type="scientific">Laccaria amethystina LaAM-08-1</name>
    <dbReference type="NCBI Taxonomy" id="1095629"/>
    <lineage>
        <taxon>Eukaryota</taxon>
        <taxon>Fungi</taxon>
        <taxon>Dikarya</taxon>
        <taxon>Basidiomycota</taxon>
        <taxon>Agaricomycotina</taxon>
        <taxon>Agaricomycetes</taxon>
        <taxon>Agaricomycetidae</taxon>
        <taxon>Agaricales</taxon>
        <taxon>Agaricineae</taxon>
        <taxon>Hydnangiaceae</taxon>
        <taxon>Laccaria</taxon>
    </lineage>
</organism>
<reference evidence="2 3" key="1">
    <citation type="submission" date="2014-04" db="EMBL/GenBank/DDBJ databases">
        <authorList>
            <consortium name="DOE Joint Genome Institute"/>
            <person name="Kuo A."/>
            <person name="Kohler A."/>
            <person name="Nagy L.G."/>
            <person name="Floudas D."/>
            <person name="Copeland A."/>
            <person name="Barry K.W."/>
            <person name="Cichocki N."/>
            <person name="Veneault-Fourrey C."/>
            <person name="LaButti K."/>
            <person name="Lindquist E.A."/>
            <person name="Lipzen A."/>
            <person name="Lundell T."/>
            <person name="Morin E."/>
            <person name="Murat C."/>
            <person name="Sun H."/>
            <person name="Tunlid A."/>
            <person name="Henrissat B."/>
            <person name="Grigoriev I.V."/>
            <person name="Hibbett D.S."/>
            <person name="Martin F."/>
            <person name="Nordberg H.P."/>
            <person name="Cantor M.N."/>
            <person name="Hua S.X."/>
        </authorList>
    </citation>
    <scope>NUCLEOTIDE SEQUENCE [LARGE SCALE GENOMIC DNA]</scope>
    <source>
        <strain evidence="2 3">LaAM-08-1</strain>
    </source>
</reference>
<evidence type="ECO:0000256" key="1">
    <source>
        <dbReference type="SAM" id="MobiDB-lite"/>
    </source>
</evidence>
<keyword evidence="3" id="KW-1185">Reference proteome</keyword>
<name>A0A0C9XVP7_9AGAR</name>
<accession>A0A0C9XVP7</accession>
<reference evidence="3" key="2">
    <citation type="submission" date="2015-01" db="EMBL/GenBank/DDBJ databases">
        <title>Evolutionary Origins and Diversification of the Mycorrhizal Mutualists.</title>
        <authorList>
            <consortium name="DOE Joint Genome Institute"/>
            <consortium name="Mycorrhizal Genomics Consortium"/>
            <person name="Kohler A."/>
            <person name="Kuo A."/>
            <person name="Nagy L.G."/>
            <person name="Floudas D."/>
            <person name="Copeland A."/>
            <person name="Barry K.W."/>
            <person name="Cichocki N."/>
            <person name="Veneault-Fourrey C."/>
            <person name="LaButti K."/>
            <person name="Lindquist E.A."/>
            <person name="Lipzen A."/>
            <person name="Lundell T."/>
            <person name="Morin E."/>
            <person name="Murat C."/>
            <person name="Riley R."/>
            <person name="Ohm R."/>
            <person name="Sun H."/>
            <person name="Tunlid A."/>
            <person name="Henrissat B."/>
            <person name="Grigoriev I.V."/>
            <person name="Hibbett D.S."/>
            <person name="Martin F."/>
        </authorList>
    </citation>
    <scope>NUCLEOTIDE SEQUENCE [LARGE SCALE GENOMIC DNA]</scope>
    <source>
        <strain evidence="3">LaAM-08-1</strain>
    </source>
</reference>
<dbReference type="Proteomes" id="UP000054477">
    <property type="component" value="Unassembled WGS sequence"/>
</dbReference>
<dbReference type="HOGENOM" id="CLU_1428219_0_0_1"/>